<keyword evidence="3" id="KW-1185">Reference proteome</keyword>
<gene>
    <name evidence="2" type="ORF">CSSPTR1EN2_LOCUS22834</name>
</gene>
<dbReference type="EMBL" id="OZ019900">
    <property type="protein sequence ID" value="CAK9235673.1"/>
    <property type="molecule type" value="Genomic_DNA"/>
</dbReference>
<evidence type="ECO:0000256" key="1">
    <source>
        <dbReference type="SAM" id="MobiDB-lite"/>
    </source>
</evidence>
<feature type="compositionally biased region" description="Basic and acidic residues" evidence="1">
    <location>
        <begin position="45"/>
        <end position="68"/>
    </location>
</feature>
<sequence length="68" mass="8076">MCVIAEPRWEWRCSNAAMKQSSRDRAQQQQRSKRKARKLSYTKQRRPEEEQNRCHSDAADDLGDIRSP</sequence>
<protein>
    <submittedName>
        <fullName evidence="2">Uncharacterized protein</fullName>
    </submittedName>
</protein>
<proteinExistence type="predicted"/>
<evidence type="ECO:0000313" key="2">
    <source>
        <dbReference type="EMBL" id="CAK9235673.1"/>
    </source>
</evidence>
<organism evidence="2 3">
    <name type="scientific">Sphagnum troendelagicum</name>
    <dbReference type="NCBI Taxonomy" id="128251"/>
    <lineage>
        <taxon>Eukaryota</taxon>
        <taxon>Viridiplantae</taxon>
        <taxon>Streptophyta</taxon>
        <taxon>Embryophyta</taxon>
        <taxon>Bryophyta</taxon>
        <taxon>Sphagnophytina</taxon>
        <taxon>Sphagnopsida</taxon>
        <taxon>Sphagnales</taxon>
        <taxon>Sphagnaceae</taxon>
        <taxon>Sphagnum</taxon>
    </lineage>
</organism>
<evidence type="ECO:0000313" key="3">
    <source>
        <dbReference type="Proteomes" id="UP001497512"/>
    </source>
</evidence>
<feature type="region of interest" description="Disordered" evidence="1">
    <location>
        <begin position="16"/>
        <end position="68"/>
    </location>
</feature>
<accession>A0ABP0V2M0</accession>
<feature type="compositionally biased region" description="Basic residues" evidence="1">
    <location>
        <begin position="31"/>
        <end position="44"/>
    </location>
</feature>
<name>A0ABP0V2M0_9BRYO</name>
<reference evidence="2" key="1">
    <citation type="submission" date="2024-02" db="EMBL/GenBank/DDBJ databases">
        <authorList>
            <consortium name="ELIXIR-Norway"/>
            <consortium name="Elixir Norway"/>
        </authorList>
    </citation>
    <scope>NUCLEOTIDE SEQUENCE</scope>
</reference>
<dbReference type="Proteomes" id="UP001497512">
    <property type="component" value="Chromosome 8"/>
</dbReference>